<sequence>MKLIAVLIFCLYPFTSYAEITVKDYKKMKSSSEMTQYLSAVGTGFGWANTELELQKRQPLFCQTRVMSLNSQNYLELLNAELADIESQSTGVNKAYLDLPVELFLMKKLIKTFPCK</sequence>
<proteinExistence type="predicted"/>
<evidence type="ECO:0000313" key="1">
    <source>
        <dbReference type="EMBL" id="PJI83075.1"/>
    </source>
</evidence>
<organism evidence="1 2">
    <name type="scientific">Polynucleobacter brandtiae</name>
    <dbReference type="NCBI Taxonomy" id="1938816"/>
    <lineage>
        <taxon>Bacteria</taxon>
        <taxon>Pseudomonadati</taxon>
        <taxon>Pseudomonadota</taxon>
        <taxon>Betaproteobacteria</taxon>
        <taxon>Burkholderiales</taxon>
        <taxon>Burkholderiaceae</taxon>
        <taxon>Polynucleobacter</taxon>
    </lineage>
</organism>
<gene>
    <name evidence="1" type="ORF">B0G85_0466</name>
</gene>
<keyword evidence="2" id="KW-1185">Reference proteome</keyword>
<accession>A0A2M8VZ08</accession>
<evidence type="ECO:0008006" key="3">
    <source>
        <dbReference type="Google" id="ProtNLM"/>
    </source>
</evidence>
<dbReference type="EMBL" id="PGTX01000001">
    <property type="protein sequence ID" value="PJI83075.1"/>
    <property type="molecule type" value="Genomic_DNA"/>
</dbReference>
<protein>
    <recommendedName>
        <fullName evidence="3">Rap1a immunity protein domain-containing protein</fullName>
    </recommendedName>
</protein>
<evidence type="ECO:0000313" key="2">
    <source>
        <dbReference type="Proteomes" id="UP000229366"/>
    </source>
</evidence>
<reference evidence="1 2" key="1">
    <citation type="submission" date="2017-11" db="EMBL/GenBank/DDBJ databases">
        <title>Genomic Encyclopedia of Type Strains, Phase III (KMG-III): the genomes of soil and plant-associated and newly described type strains.</title>
        <authorList>
            <person name="Whitman W."/>
        </authorList>
    </citation>
    <scope>NUCLEOTIDE SEQUENCE [LARGE SCALE GENOMIC DNA]</scope>
    <source>
        <strain evidence="1 2">UB-Domo-W1</strain>
    </source>
</reference>
<dbReference type="Proteomes" id="UP000229366">
    <property type="component" value="Unassembled WGS sequence"/>
</dbReference>
<dbReference type="AlphaFoldDB" id="A0A2M8VZ08"/>
<name>A0A2M8VZ08_9BURK</name>
<dbReference type="RefSeq" id="WP_100378814.1">
    <property type="nucleotide sequence ID" value="NZ_CBCSBW010000001.1"/>
</dbReference>
<comment type="caution">
    <text evidence="1">The sequence shown here is derived from an EMBL/GenBank/DDBJ whole genome shotgun (WGS) entry which is preliminary data.</text>
</comment>